<dbReference type="SUPFAM" id="SSF48371">
    <property type="entry name" value="ARM repeat"/>
    <property type="match status" value="2"/>
</dbReference>
<name>A0A2A7SHC2_BURGA</name>
<dbReference type="InterPro" id="IPR011989">
    <property type="entry name" value="ARM-like"/>
</dbReference>
<comment type="caution">
    <text evidence="1">The sequence shown here is derived from an EMBL/GenBank/DDBJ whole genome shotgun (WGS) entry which is preliminary data.</text>
</comment>
<dbReference type="InterPro" id="IPR004155">
    <property type="entry name" value="PBS_lyase_HEAT"/>
</dbReference>
<evidence type="ECO:0000313" key="2">
    <source>
        <dbReference type="Proteomes" id="UP000220629"/>
    </source>
</evidence>
<dbReference type="Gene3D" id="1.25.10.10">
    <property type="entry name" value="Leucine-rich Repeat Variant"/>
    <property type="match status" value="4"/>
</dbReference>
<dbReference type="PANTHER" id="PTHR12697">
    <property type="entry name" value="PBS LYASE HEAT-LIKE PROTEIN"/>
    <property type="match status" value="1"/>
</dbReference>
<dbReference type="EMBL" id="PDDY01000001">
    <property type="protein sequence ID" value="PEH42675.1"/>
    <property type="molecule type" value="Genomic_DNA"/>
</dbReference>
<dbReference type="GO" id="GO:0016491">
    <property type="term" value="F:oxidoreductase activity"/>
    <property type="evidence" value="ECO:0007669"/>
    <property type="project" value="TreeGrafter"/>
</dbReference>
<dbReference type="AlphaFoldDB" id="A0A2A7SHC2"/>
<dbReference type="RefSeq" id="WP_098152520.1">
    <property type="nucleotide sequence ID" value="NZ_CADEZD010000012.1"/>
</dbReference>
<dbReference type="Pfam" id="PF03130">
    <property type="entry name" value="HEAT_PBS"/>
    <property type="match status" value="1"/>
</dbReference>
<sequence length="338" mass="35417">MTDMPPIHPTDLPALAAGVDPAARPLLARAADADPAVRRIAVFELADLGDPELVPAFLALLGHDADAAVRREAALALAAWEQPEAIEALCAALLDADVGVREAAAQSLSELKDPASGDTLRRWAGRPEPFVARAVLRALRELRHADAYEPALAALDSDDAELRLEAVAVLGWLKDPRALPAVAVLATGDTRAEVRRAAAGALGFSGDQRDAGPVVEALLAALGDPAWQVREEAATTLGKLRAAAAVAALGTALEDPYWQVRLRATRALGLIGERSAGAGIAALLTYAISNLRKEAALALGELRDPAWLKALGAALEDGDPEVRKAVRIAIRQIEEARP</sequence>
<evidence type="ECO:0000313" key="1">
    <source>
        <dbReference type="EMBL" id="PEH42675.1"/>
    </source>
</evidence>
<gene>
    <name evidence="1" type="ORF">CRM94_11205</name>
</gene>
<dbReference type="Pfam" id="PF13646">
    <property type="entry name" value="HEAT_2"/>
    <property type="match status" value="3"/>
</dbReference>
<protein>
    <submittedName>
        <fullName evidence="1">PBS lyase</fullName>
    </submittedName>
</protein>
<dbReference type="InterPro" id="IPR016024">
    <property type="entry name" value="ARM-type_fold"/>
</dbReference>
<reference evidence="2" key="1">
    <citation type="submission" date="2017-09" db="EMBL/GenBank/DDBJ databases">
        <title>FDA dAtabase for Regulatory Grade micrObial Sequences (FDA-ARGOS): Supporting development and validation of Infectious Disease Dx tests.</title>
        <authorList>
            <person name="Minogue T."/>
            <person name="Wolcott M."/>
            <person name="Wasieloski L."/>
            <person name="Aguilar W."/>
            <person name="Moore D."/>
            <person name="Tallon L."/>
            <person name="Sadzewicz L."/>
            <person name="Ott S."/>
            <person name="Zhao X."/>
            <person name="Nagaraj S."/>
            <person name="Vavikolanu K."/>
            <person name="Aluvathingal J."/>
            <person name="Nadendla S."/>
            <person name="Sichtig H."/>
        </authorList>
    </citation>
    <scope>NUCLEOTIDE SEQUENCE [LARGE SCALE GENOMIC DNA]</scope>
    <source>
        <strain evidence="2">FDAARGOS_390</strain>
    </source>
</reference>
<organism evidence="1 2">
    <name type="scientific">Burkholderia gladioli</name>
    <name type="common">Pseudomonas marginata</name>
    <name type="synonym">Phytomonas marginata</name>
    <dbReference type="NCBI Taxonomy" id="28095"/>
    <lineage>
        <taxon>Bacteria</taxon>
        <taxon>Pseudomonadati</taxon>
        <taxon>Pseudomonadota</taxon>
        <taxon>Betaproteobacteria</taxon>
        <taxon>Burkholderiales</taxon>
        <taxon>Burkholderiaceae</taxon>
        <taxon>Burkholderia</taxon>
    </lineage>
</organism>
<dbReference type="Proteomes" id="UP000220629">
    <property type="component" value="Unassembled WGS sequence"/>
</dbReference>
<keyword evidence="1" id="KW-0456">Lyase</keyword>
<dbReference type="PANTHER" id="PTHR12697:SF5">
    <property type="entry name" value="DEOXYHYPUSINE HYDROXYLASE"/>
    <property type="match status" value="1"/>
</dbReference>
<dbReference type="SMART" id="SM00567">
    <property type="entry name" value="EZ_HEAT"/>
    <property type="match status" value="9"/>
</dbReference>
<dbReference type="GO" id="GO:0016829">
    <property type="term" value="F:lyase activity"/>
    <property type="evidence" value="ECO:0007669"/>
    <property type="project" value="UniProtKB-KW"/>
</dbReference>
<accession>A0A2A7SHC2</accession>
<proteinExistence type="predicted"/>